<dbReference type="PANTHER" id="PTHR28255:SF1">
    <property type="entry name" value="UPF0303 PROTEIN YBR137W"/>
    <property type="match status" value="1"/>
</dbReference>
<dbReference type="Pfam" id="PF03928">
    <property type="entry name" value="HbpS-like"/>
    <property type="match status" value="1"/>
</dbReference>
<dbReference type="EMBL" id="VRMG01000006">
    <property type="protein sequence ID" value="TXN30580.1"/>
    <property type="molecule type" value="Genomic_DNA"/>
</dbReference>
<comment type="caution">
    <text evidence="1">The sequence shown here is derived from an EMBL/GenBank/DDBJ whole genome shotgun (WGS) entry which is preliminary data.</text>
</comment>
<dbReference type="InterPro" id="IPR010371">
    <property type="entry name" value="YBR137W-like"/>
</dbReference>
<dbReference type="SUPFAM" id="SSF143744">
    <property type="entry name" value="GlcG-like"/>
    <property type="match status" value="1"/>
</dbReference>
<evidence type="ECO:0000313" key="2">
    <source>
        <dbReference type="Proteomes" id="UP000321379"/>
    </source>
</evidence>
<evidence type="ECO:0008006" key="3">
    <source>
        <dbReference type="Google" id="ProtNLM"/>
    </source>
</evidence>
<evidence type="ECO:0000313" key="1">
    <source>
        <dbReference type="EMBL" id="TXN30580.1"/>
    </source>
</evidence>
<dbReference type="AlphaFoldDB" id="A0A5C8UST0"/>
<name>A0A5C8UST0_9MICO</name>
<gene>
    <name evidence="1" type="ORF">FVP33_08640</name>
</gene>
<reference evidence="1 2" key="1">
    <citation type="submission" date="2019-08" db="EMBL/GenBank/DDBJ databases">
        <title>Bacterial whole genome sequence for Glaciihabitans sp. CHu50b-6-2.</title>
        <authorList>
            <person name="Jin L."/>
        </authorList>
    </citation>
    <scope>NUCLEOTIDE SEQUENCE [LARGE SCALE GENOMIC DNA]</scope>
    <source>
        <strain evidence="1 2">CHu50b-6-2</strain>
    </source>
</reference>
<dbReference type="PANTHER" id="PTHR28255">
    <property type="match status" value="1"/>
</dbReference>
<organism evidence="1 2">
    <name type="scientific">Lacisediminihabitans profunda</name>
    <dbReference type="NCBI Taxonomy" id="2594790"/>
    <lineage>
        <taxon>Bacteria</taxon>
        <taxon>Bacillati</taxon>
        <taxon>Actinomycetota</taxon>
        <taxon>Actinomycetes</taxon>
        <taxon>Micrococcales</taxon>
        <taxon>Microbacteriaceae</taxon>
        <taxon>Lacisediminihabitans</taxon>
    </lineage>
</organism>
<dbReference type="Proteomes" id="UP000321379">
    <property type="component" value="Unassembled WGS sequence"/>
</dbReference>
<sequence length="156" mass="16787">MTHTIPTYTVAELEYLNDISFDSFDNNDAVDLGLIAVGVITDWDLNLAVDVVLADDLVFRAKLKTTGPGNDEWLAGKAATALRFSEASILVKTRHIEAGTPFEERDDVDHDALKAYGGSIPLKVAGAVVGTITLSGEADTVDHEVAAEAVRRYLAR</sequence>
<dbReference type="InterPro" id="IPR038084">
    <property type="entry name" value="PduO/GlcC-like_sf"/>
</dbReference>
<proteinExistence type="predicted"/>
<keyword evidence="2" id="KW-1185">Reference proteome</keyword>
<dbReference type="RefSeq" id="WP_147783262.1">
    <property type="nucleotide sequence ID" value="NZ_VRMG01000006.1"/>
</dbReference>
<accession>A0A5C8UST0</accession>
<protein>
    <recommendedName>
        <fullName evidence="3">Heme-degrading domain-containing protein</fullName>
    </recommendedName>
</protein>
<dbReference type="InterPro" id="IPR005624">
    <property type="entry name" value="PduO/GlcC-like"/>
</dbReference>
<dbReference type="Gene3D" id="3.30.450.150">
    <property type="entry name" value="Haem-degrading domain"/>
    <property type="match status" value="1"/>
</dbReference>